<feature type="domain" description="Helix-hairpin-helix DNA-binding motif class 1" evidence="7">
    <location>
        <begin position="107"/>
        <end position="126"/>
    </location>
</feature>
<evidence type="ECO:0000256" key="2">
    <source>
        <dbReference type="ARBA" id="ARBA00022763"/>
    </source>
</evidence>
<keyword evidence="9" id="KW-1185">Reference proteome</keyword>
<dbReference type="Pfam" id="PF01330">
    <property type="entry name" value="RuvA_N"/>
    <property type="match status" value="1"/>
</dbReference>
<dbReference type="RefSeq" id="WP_378282328.1">
    <property type="nucleotide sequence ID" value="NZ_JBHSON010000016.1"/>
</dbReference>
<evidence type="ECO:0000256" key="4">
    <source>
        <dbReference type="ARBA" id="ARBA00023172"/>
    </source>
</evidence>
<dbReference type="SMART" id="SM00278">
    <property type="entry name" value="HhH1"/>
    <property type="match status" value="2"/>
</dbReference>
<keyword evidence="4 6" id="KW-0233">DNA recombination</keyword>
<organism evidence="8 9">
    <name type="scientific">Actinomadura rugatobispora</name>
    <dbReference type="NCBI Taxonomy" id="1994"/>
    <lineage>
        <taxon>Bacteria</taxon>
        <taxon>Bacillati</taxon>
        <taxon>Actinomycetota</taxon>
        <taxon>Actinomycetes</taxon>
        <taxon>Streptosporangiales</taxon>
        <taxon>Thermomonosporaceae</taxon>
        <taxon>Actinomadura</taxon>
    </lineage>
</organism>
<comment type="function">
    <text evidence="6">The RuvA-RuvB-RuvC complex processes Holliday junction (HJ) DNA during genetic recombination and DNA repair, while the RuvA-RuvB complex plays an important role in the rescue of blocked DNA replication forks via replication fork reversal (RFR). RuvA specifically binds to HJ cruciform DNA, conferring on it an open structure. The RuvB hexamer acts as an ATP-dependent pump, pulling dsDNA into and through the RuvAB complex. HJ branch migration allows RuvC to scan DNA until it finds its consensus sequence, where it cleaves and resolves the cruciform DNA.</text>
</comment>
<dbReference type="Pfam" id="PF14520">
    <property type="entry name" value="HHH_5"/>
    <property type="match status" value="1"/>
</dbReference>
<comment type="similarity">
    <text evidence="6">Belongs to the RuvA family.</text>
</comment>
<evidence type="ECO:0000313" key="8">
    <source>
        <dbReference type="EMBL" id="MFC5746711.1"/>
    </source>
</evidence>
<evidence type="ECO:0000256" key="6">
    <source>
        <dbReference type="HAMAP-Rule" id="MF_00031"/>
    </source>
</evidence>
<dbReference type="SUPFAM" id="SSF46929">
    <property type="entry name" value="DNA helicase RuvA subunit, C-terminal domain"/>
    <property type="match status" value="1"/>
</dbReference>
<keyword evidence="3 6" id="KW-0238">DNA-binding</keyword>
<dbReference type="InterPro" id="IPR000085">
    <property type="entry name" value="RuvA"/>
</dbReference>
<dbReference type="Gene3D" id="1.10.150.20">
    <property type="entry name" value="5' to 3' exonuclease, C-terminal subdomain"/>
    <property type="match status" value="1"/>
</dbReference>
<name>A0ABW0ZU98_9ACTN</name>
<comment type="domain">
    <text evidence="6">Has three domains with a flexible linker between the domains II and III and assumes an 'L' shape. Domain III is highly mobile and contacts RuvB.</text>
</comment>
<evidence type="ECO:0000256" key="5">
    <source>
        <dbReference type="ARBA" id="ARBA00023204"/>
    </source>
</evidence>
<dbReference type="InterPro" id="IPR010994">
    <property type="entry name" value="RuvA_2-like"/>
</dbReference>
<accession>A0ABW0ZU98</accession>
<dbReference type="Gene3D" id="2.40.50.140">
    <property type="entry name" value="Nucleic acid-binding proteins"/>
    <property type="match status" value="1"/>
</dbReference>
<dbReference type="InterPro" id="IPR036267">
    <property type="entry name" value="RuvA_C_sf"/>
</dbReference>
<proteinExistence type="inferred from homology"/>
<evidence type="ECO:0000259" key="7">
    <source>
        <dbReference type="SMART" id="SM00278"/>
    </source>
</evidence>
<keyword evidence="8" id="KW-0378">Hydrolase</keyword>
<dbReference type="Pfam" id="PF07499">
    <property type="entry name" value="RuvA_C"/>
    <property type="match status" value="1"/>
</dbReference>
<evidence type="ECO:0000256" key="3">
    <source>
        <dbReference type="ARBA" id="ARBA00023125"/>
    </source>
</evidence>
<dbReference type="InterPro" id="IPR013849">
    <property type="entry name" value="DNA_helicase_Holl-junc_RuvA_I"/>
</dbReference>
<comment type="subcellular location">
    <subcellularLocation>
        <location evidence="6">Cytoplasm</location>
    </subcellularLocation>
</comment>
<keyword evidence="2 6" id="KW-0227">DNA damage</keyword>
<keyword evidence="5 6" id="KW-0234">DNA repair</keyword>
<evidence type="ECO:0000313" key="9">
    <source>
        <dbReference type="Proteomes" id="UP001596074"/>
    </source>
</evidence>
<comment type="caution">
    <text evidence="6">Lacks conserved residue(s) required for the propagation of feature annotation.</text>
</comment>
<dbReference type="Proteomes" id="UP001596074">
    <property type="component" value="Unassembled WGS sequence"/>
</dbReference>
<dbReference type="InterPro" id="IPR011114">
    <property type="entry name" value="RuvA_C"/>
</dbReference>
<reference evidence="9" key="1">
    <citation type="journal article" date="2019" name="Int. J. Syst. Evol. Microbiol.">
        <title>The Global Catalogue of Microorganisms (GCM) 10K type strain sequencing project: providing services to taxonomists for standard genome sequencing and annotation.</title>
        <authorList>
            <consortium name="The Broad Institute Genomics Platform"/>
            <consortium name="The Broad Institute Genome Sequencing Center for Infectious Disease"/>
            <person name="Wu L."/>
            <person name="Ma J."/>
        </authorList>
    </citation>
    <scope>NUCLEOTIDE SEQUENCE [LARGE SCALE GENOMIC DNA]</scope>
    <source>
        <strain evidence="9">KCTC 42087</strain>
    </source>
</reference>
<gene>
    <name evidence="6 8" type="primary">ruvA</name>
    <name evidence="8" type="ORF">ACFPZN_13885</name>
</gene>
<dbReference type="HAMAP" id="MF_00031">
    <property type="entry name" value="DNA_HJ_migration_RuvA"/>
    <property type="match status" value="1"/>
</dbReference>
<protein>
    <recommendedName>
        <fullName evidence="6">Holliday junction branch migration complex subunit RuvA</fullName>
    </recommendedName>
</protein>
<dbReference type="InterPro" id="IPR012340">
    <property type="entry name" value="NA-bd_OB-fold"/>
</dbReference>
<comment type="caution">
    <text evidence="8">The sequence shown here is derived from an EMBL/GenBank/DDBJ whole genome shotgun (WGS) entry which is preliminary data.</text>
</comment>
<dbReference type="InterPro" id="IPR003583">
    <property type="entry name" value="Hlx-hairpin-Hlx_DNA-bd_motif"/>
</dbReference>
<dbReference type="NCBIfam" id="TIGR00084">
    <property type="entry name" value="ruvA"/>
    <property type="match status" value="1"/>
</dbReference>
<dbReference type="EMBL" id="JBHSON010000016">
    <property type="protein sequence ID" value="MFC5746711.1"/>
    <property type="molecule type" value="Genomic_DNA"/>
</dbReference>
<dbReference type="SUPFAM" id="SSF50249">
    <property type="entry name" value="Nucleic acid-binding proteins"/>
    <property type="match status" value="1"/>
</dbReference>
<dbReference type="SUPFAM" id="SSF47781">
    <property type="entry name" value="RuvA domain 2-like"/>
    <property type="match status" value="1"/>
</dbReference>
<dbReference type="Gene3D" id="1.10.8.10">
    <property type="entry name" value="DNA helicase RuvA subunit, C-terminal domain"/>
    <property type="match status" value="1"/>
</dbReference>
<dbReference type="GO" id="GO:0016787">
    <property type="term" value="F:hydrolase activity"/>
    <property type="evidence" value="ECO:0007669"/>
    <property type="project" value="UniProtKB-KW"/>
</dbReference>
<feature type="domain" description="Helix-hairpin-helix DNA-binding motif class 1" evidence="7">
    <location>
        <begin position="72"/>
        <end position="91"/>
    </location>
</feature>
<comment type="subunit">
    <text evidence="6">Homotetramer. Forms an RuvA(8)-RuvB(12)-Holliday junction (HJ) complex. HJ DNA is sandwiched between 2 RuvA tetramers; dsDNA enters through RuvA and exits via RuvB. An RuvB hexamer assembles on each DNA strand where it exits the tetramer. Each RuvB hexamer is contacted by two RuvA subunits (via domain III) on 2 adjacent RuvB subunits; this complex drives branch migration. In the full resolvosome a probable DNA-RuvA(4)-RuvB(12)-RuvC(2) complex forms which resolves the HJ.</text>
</comment>
<feature type="region of interest" description="Domain III" evidence="6">
    <location>
        <begin position="146"/>
        <end position="199"/>
    </location>
</feature>
<keyword evidence="1 6" id="KW-0963">Cytoplasm</keyword>
<sequence length="199" mass="20399">MIAFVSGTVAAAGPDAAVIDVHGVGLSVQCTPATLAGLRVGEEARVPTSLVVREDSLTLFGFADDDERTVFELLQTASGVGPRLALAMLAVHSPDALRLAVSGEDLAALTKVPGIGKKGAQRIVLELKDRLGGPVGGGDTRAPVRAEPWREQVQNGLINLGWSAKDADAAVDAVAADLDGGDPPPVAVLLKSALKKLSR</sequence>
<dbReference type="GO" id="GO:0003678">
    <property type="term" value="F:DNA helicase activity"/>
    <property type="evidence" value="ECO:0007669"/>
    <property type="project" value="UniProtKB-EC"/>
</dbReference>
<evidence type="ECO:0000256" key="1">
    <source>
        <dbReference type="ARBA" id="ARBA00022490"/>
    </source>
</evidence>